<dbReference type="CDD" id="cd01008">
    <property type="entry name" value="PBP2_NrtA_SsuA_CpmA_like"/>
    <property type="match status" value="1"/>
</dbReference>
<dbReference type="GO" id="GO:0042597">
    <property type="term" value="C:periplasmic space"/>
    <property type="evidence" value="ECO:0007669"/>
    <property type="project" value="UniProtKB-SubCell"/>
</dbReference>
<dbReference type="Proteomes" id="UP001143400">
    <property type="component" value="Unassembled WGS sequence"/>
</dbReference>
<evidence type="ECO:0000313" key="10">
    <source>
        <dbReference type="Proteomes" id="UP001143400"/>
    </source>
</evidence>
<dbReference type="InterPro" id="IPR015168">
    <property type="entry name" value="SsuA/THI5"/>
</dbReference>
<reference evidence="8 9" key="2">
    <citation type="submission" date="2021-01" db="EMBL/GenBank/DDBJ databases">
        <title>Genomic Encyclopedia of Type Strains, Phase IV (KMG-IV): sequencing the most valuable type-strain genomes for metagenomic binning, comparative biology and taxonomic classification.</title>
        <authorList>
            <person name="Goeker M."/>
        </authorList>
    </citation>
    <scope>NUCLEOTIDE SEQUENCE [LARGE SCALE GENOMIC DNA]</scope>
    <source>
        <strain evidence="8 9">DSM 6130</strain>
    </source>
</reference>
<dbReference type="PANTHER" id="PTHR30024">
    <property type="entry name" value="ALIPHATIC SULFONATES-BINDING PROTEIN-RELATED"/>
    <property type="match status" value="1"/>
</dbReference>
<keyword evidence="3" id="KW-0813">Transport</keyword>
<dbReference type="Proteomes" id="UP000758856">
    <property type="component" value="Unassembled WGS sequence"/>
</dbReference>
<evidence type="ECO:0000256" key="1">
    <source>
        <dbReference type="ARBA" id="ARBA00004418"/>
    </source>
</evidence>
<dbReference type="GO" id="GO:0016020">
    <property type="term" value="C:membrane"/>
    <property type="evidence" value="ECO:0007669"/>
    <property type="project" value="InterPro"/>
</dbReference>
<accession>A0A9W6ISR5</accession>
<protein>
    <submittedName>
        <fullName evidence="8">Aliphatic sulfonates family ABC transporter substrate-binding protein</fullName>
    </submittedName>
    <submittedName>
        <fullName evidence="7">Taurine ABC transporter substrate-binding protein</fullName>
    </submittedName>
</protein>
<dbReference type="RefSeq" id="WP_204948667.1">
    <property type="nucleotide sequence ID" value="NZ_BSFF01000002.1"/>
</dbReference>
<evidence type="ECO:0000256" key="3">
    <source>
        <dbReference type="ARBA" id="ARBA00022448"/>
    </source>
</evidence>
<dbReference type="AlphaFoldDB" id="A0A9W6ISR5"/>
<name>A0A9W6ISR5_9HYPH</name>
<evidence type="ECO:0000313" key="8">
    <source>
        <dbReference type="EMBL" id="MBM7850216.1"/>
    </source>
</evidence>
<sequence length="343" mass="36740">MIRAAFGVSRRLVLLAGLALGLAAPAAAQDAKPIRIGFQTGEINVLLSYALGSGLFKKEGLDVSTKPFPAGPAMLPALAGEEIDLAWMGEFPSVTGYANGLPIAILFMERIDATNVRLVANPKAGIATLQDLRGKRIGVALGSTSHYHTLRALAQAGLKAEDVTLVNLTPSNMPPAYVAGQIDAAFVWEPNVGAMEREGAKPIANTKSLGMITGGVWVGRRAFMDGEPETMRRFLKAWDQAQQDYKANPAAVRAYDAKRVGMTAEQFDALVEGQSVAHPTFRETLTADFLGAPGQELDSRLMKHLQGIGGFLLEQKRIQAEPKDWPGLFDTKPIQAYLASASQ</sequence>
<dbReference type="Gene3D" id="3.40.190.10">
    <property type="entry name" value="Periplasmic binding protein-like II"/>
    <property type="match status" value="2"/>
</dbReference>
<dbReference type="SUPFAM" id="SSF53850">
    <property type="entry name" value="Periplasmic binding protein-like II"/>
    <property type="match status" value="1"/>
</dbReference>
<feature type="domain" description="Solute-binding protein family 3/N-terminal" evidence="6">
    <location>
        <begin position="33"/>
        <end position="258"/>
    </location>
</feature>
<evidence type="ECO:0000256" key="5">
    <source>
        <dbReference type="SAM" id="SignalP"/>
    </source>
</evidence>
<evidence type="ECO:0000313" key="7">
    <source>
        <dbReference type="EMBL" id="GLK55508.1"/>
    </source>
</evidence>
<dbReference type="SMART" id="SM00062">
    <property type="entry name" value="PBPb"/>
    <property type="match status" value="1"/>
</dbReference>
<reference evidence="7" key="1">
    <citation type="journal article" date="2014" name="Int. J. Syst. Evol. Microbiol.">
        <title>Complete genome sequence of Corynebacterium casei LMG S-19264T (=DSM 44701T), isolated from a smear-ripened cheese.</title>
        <authorList>
            <consortium name="US DOE Joint Genome Institute (JGI-PGF)"/>
            <person name="Walter F."/>
            <person name="Albersmeier A."/>
            <person name="Kalinowski J."/>
            <person name="Ruckert C."/>
        </authorList>
    </citation>
    <scope>NUCLEOTIDE SEQUENCE</scope>
    <source>
        <strain evidence="7">VKM B-1606</strain>
    </source>
</reference>
<reference evidence="7" key="3">
    <citation type="submission" date="2023-01" db="EMBL/GenBank/DDBJ databases">
        <authorList>
            <person name="Sun Q."/>
            <person name="Evtushenko L."/>
        </authorList>
    </citation>
    <scope>NUCLEOTIDE SEQUENCE</scope>
    <source>
        <strain evidence="7">VKM B-1606</strain>
    </source>
</reference>
<organism evidence="7 10">
    <name type="scientific">Methylopila capsulata</name>
    <dbReference type="NCBI Taxonomy" id="61654"/>
    <lineage>
        <taxon>Bacteria</taxon>
        <taxon>Pseudomonadati</taxon>
        <taxon>Pseudomonadota</taxon>
        <taxon>Alphaproteobacteria</taxon>
        <taxon>Hyphomicrobiales</taxon>
        <taxon>Methylopilaceae</taxon>
        <taxon>Methylopila</taxon>
    </lineage>
</organism>
<dbReference type="NCBIfam" id="TIGR01728">
    <property type="entry name" value="SsuA_fam"/>
    <property type="match status" value="1"/>
</dbReference>
<dbReference type="InterPro" id="IPR001638">
    <property type="entry name" value="Solute-binding_3/MltF_N"/>
</dbReference>
<comment type="subcellular location">
    <subcellularLocation>
        <location evidence="1">Periplasm</location>
    </subcellularLocation>
</comment>
<feature type="chain" id="PRO_5040991053" evidence="5">
    <location>
        <begin position="29"/>
        <end position="343"/>
    </location>
</feature>
<dbReference type="EMBL" id="JAFBCY010000001">
    <property type="protein sequence ID" value="MBM7850216.1"/>
    <property type="molecule type" value="Genomic_DNA"/>
</dbReference>
<comment type="similarity">
    <text evidence="2">Belongs to the bacterial solute-binding protein SsuA/TauA family.</text>
</comment>
<evidence type="ECO:0000313" key="9">
    <source>
        <dbReference type="Proteomes" id="UP000758856"/>
    </source>
</evidence>
<dbReference type="InterPro" id="IPR010067">
    <property type="entry name" value="ABC_SsuA_sub-bd"/>
</dbReference>
<evidence type="ECO:0000256" key="4">
    <source>
        <dbReference type="ARBA" id="ARBA00022729"/>
    </source>
</evidence>
<keyword evidence="9" id="KW-1185">Reference proteome</keyword>
<evidence type="ECO:0000259" key="6">
    <source>
        <dbReference type="SMART" id="SM00062"/>
    </source>
</evidence>
<evidence type="ECO:0000256" key="2">
    <source>
        <dbReference type="ARBA" id="ARBA00010742"/>
    </source>
</evidence>
<dbReference type="GO" id="GO:0042918">
    <property type="term" value="P:alkanesulfonate transmembrane transport"/>
    <property type="evidence" value="ECO:0007669"/>
    <property type="project" value="TreeGrafter"/>
</dbReference>
<comment type="caution">
    <text evidence="7">The sequence shown here is derived from an EMBL/GenBank/DDBJ whole genome shotgun (WGS) entry which is preliminary data.</text>
</comment>
<dbReference type="EMBL" id="BSFF01000002">
    <property type="protein sequence ID" value="GLK55508.1"/>
    <property type="molecule type" value="Genomic_DNA"/>
</dbReference>
<proteinExistence type="inferred from homology"/>
<keyword evidence="4 5" id="KW-0732">Signal</keyword>
<dbReference type="Pfam" id="PF09084">
    <property type="entry name" value="NMT1"/>
    <property type="match status" value="1"/>
</dbReference>
<dbReference type="GO" id="GO:0042626">
    <property type="term" value="F:ATPase-coupled transmembrane transporter activity"/>
    <property type="evidence" value="ECO:0007669"/>
    <property type="project" value="InterPro"/>
</dbReference>
<feature type="signal peptide" evidence="5">
    <location>
        <begin position="1"/>
        <end position="28"/>
    </location>
</feature>
<gene>
    <name evidence="7" type="ORF">GCM10008170_15270</name>
    <name evidence="8" type="ORF">JOD31_000428</name>
</gene>
<dbReference type="PANTHER" id="PTHR30024:SF47">
    <property type="entry name" value="TAURINE-BINDING PERIPLASMIC PROTEIN"/>
    <property type="match status" value="1"/>
</dbReference>